<evidence type="ECO:0000313" key="4">
    <source>
        <dbReference type="EMBL" id="KND26050.1"/>
    </source>
</evidence>
<dbReference type="GO" id="GO:0004674">
    <property type="term" value="F:protein serine/threonine kinase activity"/>
    <property type="evidence" value="ECO:0007669"/>
    <property type="project" value="UniProtKB-KW"/>
</dbReference>
<dbReference type="RefSeq" id="WP_050374689.1">
    <property type="nucleotide sequence ID" value="NZ_KQ257834.1"/>
</dbReference>
<dbReference type="OrthoDB" id="3476350at2"/>
<dbReference type="InterPro" id="IPR050267">
    <property type="entry name" value="Anti-sigma-factor_SerPK"/>
</dbReference>
<dbReference type="AlphaFoldDB" id="A0A0L0JKY4"/>
<evidence type="ECO:0000313" key="5">
    <source>
        <dbReference type="Proteomes" id="UP000037151"/>
    </source>
</evidence>
<evidence type="ECO:0000256" key="1">
    <source>
        <dbReference type="ARBA" id="ARBA00022527"/>
    </source>
</evidence>
<feature type="domain" description="Histidine kinase/HSP90-like ATPase" evidence="3">
    <location>
        <begin position="22"/>
        <end position="120"/>
    </location>
</feature>
<accession>A0A0L0JKY4</accession>
<keyword evidence="1" id="KW-0723">Serine/threonine-protein kinase</keyword>
<evidence type="ECO:0000256" key="2">
    <source>
        <dbReference type="SAM" id="MobiDB-lite"/>
    </source>
</evidence>
<comment type="caution">
    <text evidence="4">The sequence shown here is derived from an EMBL/GenBank/DDBJ whole genome shotgun (WGS) entry which is preliminary data.</text>
</comment>
<feature type="region of interest" description="Disordered" evidence="2">
    <location>
        <begin position="1"/>
        <end position="25"/>
    </location>
</feature>
<dbReference type="PANTHER" id="PTHR35526">
    <property type="entry name" value="ANTI-SIGMA-F FACTOR RSBW-RELATED"/>
    <property type="match status" value="1"/>
</dbReference>
<dbReference type="Proteomes" id="UP000037151">
    <property type="component" value="Unassembled WGS sequence"/>
</dbReference>
<dbReference type="PATRIC" id="fig|42234.21.peg.7831"/>
<proteinExistence type="predicted"/>
<dbReference type="PANTHER" id="PTHR35526:SF3">
    <property type="entry name" value="ANTI-SIGMA-F FACTOR RSBW"/>
    <property type="match status" value="1"/>
</dbReference>
<protein>
    <recommendedName>
        <fullName evidence="3">Histidine kinase/HSP90-like ATPase domain-containing protein</fullName>
    </recommendedName>
</protein>
<dbReference type="Pfam" id="PF13581">
    <property type="entry name" value="HATPase_c_2"/>
    <property type="match status" value="1"/>
</dbReference>
<dbReference type="InterPro" id="IPR036890">
    <property type="entry name" value="HATPase_C_sf"/>
</dbReference>
<dbReference type="Gene3D" id="3.30.565.10">
    <property type="entry name" value="Histidine kinase-like ATPase, C-terminal domain"/>
    <property type="match status" value="1"/>
</dbReference>
<dbReference type="SUPFAM" id="SSF55874">
    <property type="entry name" value="ATPase domain of HSP90 chaperone/DNA topoisomerase II/histidine kinase"/>
    <property type="match status" value="1"/>
</dbReference>
<dbReference type="InterPro" id="IPR003594">
    <property type="entry name" value="HATPase_dom"/>
</dbReference>
<dbReference type="CDD" id="cd16936">
    <property type="entry name" value="HATPase_RsbW-like"/>
    <property type="match status" value="1"/>
</dbReference>
<keyword evidence="1" id="KW-0808">Transferase</keyword>
<reference evidence="5" key="1">
    <citation type="submission" date="2014-07" db="EMBL/GenBank/DDBJ databases">
        <title>Genome sequencing of plant-pathogenic Streptomyces species.</title>
        <authorList>
            <person name="Harrison J."/>
            <person name="Sapp M."/>
            <person name="Thwaites R."/>
            <person name="Studholme D.J."/>
        </authorList>
    </citation>
    <scope>NUCLEOTIDE SEQUENCE [LARGE SCALE GENOMIC DNA]</scope>
    <source>
        <strain evidence="5">NCPPB 4445</strain>
    </source>
</reference>
<organism evidence="4 5">
    <name type="scientific">Streptomyces acidiscabies</name>
    <dbReference type="NCBI Taxonomy" id="42234"/>
    <lineage>
        <taxon>Bacteria</taxon>
        <taxon>Bacillati</taxon>
        <taxon>Actinomycetota</taxon>
        <taxon>Actinomycetes</taxon>
        <taxon>Kitasatosporales</taxon>
        <taxon>Streptomycetaceae</taxon>
        <taxon>Streptomyces</taxon>
    </lineage>
</organism>
<evidence type="ECO:0000259" key="3">
    <source>
        <dbReference type="Pfam" id="PF13581"/>
    </source>
</evidence>
<dbReference type="EMBL" id="JPPY01000214">
    <property type="protein sequence ID" value="KND26050.1"/>
    <property type="molecule type" value="Genomic_DNA"/>
</dbReference>
<sequence length="147" mass="15823">MTRTVVPRPHATGTPGYSVTMPRTPESVGEARDLVRTALAAWGLDSLVDDAALLMSELLTNAVLHARGKSVRVTVNRPTDDSVLLSVVDRAPGQVPYPRTASPEAIGGRGLLLVDLAAHHWGYHFLGSGRAPWGKRVWALLCAEKPR</sequence>
<name>A0A0L0JKY4_9ACTN</name>
<keyword evidence="1" id="KW-0418">Kinase</keyword>
<gene>
    <name evidence="4" type="ORF">IQ63_38050</name>
</gene>